<evidence type="ECO:0008006" key="3">
    <source>
        <dbReference type="Google" id="ProtNLM"/>
    </source>
</evidence>
<evidence type="ECO:0000313" key="1">
    <source>
        <dbReference type="EMBL" id="EIW86085.1"/>
    </source>
</evidence>
<reference evidence="2" key="1">
    <citation type="journal article" date="2012" name="Science">
        <title>The Paleozoic origin of enzymatic lignin decomposition reconstructed from 31 fungal genomes.</title>
        <authorList>
            <person name="Floudas D."/>
            <person name="Binder M."/>
            <person name="Riley R."/>
            <person name="Barry K."/>
            <person name="Blanchette R.A."/>
            <person name="Henrissat B."/>
            <person name="Martinez A.T."/>
            <person name="Otillar R."/>
            <person name="Spatafora J.W."/>
            <person name="Yadav J.S."/>
            <person name="Aerts A."/>
            <person name="Benoit I."/>
            <person name="Boyd A."/>
            <person name="Carlson A."/>
            <person name="Copeland A."/>
            <person name="Coutinho P.M."/>
            <person name="de Vries R.P."/>
            <person name="Ferreira P."/>
            <person name="Findley K."/>
            <person name="Foster B."/>
            <person name="Gaskell J."/>
            <person name="Glotzer D."/>
            <person name="Gorecki P."/>
            <person name="Heitman J."/>
            <person name="Hesse C."/>
            <person name="Hori C."/>
            <person name="Igarashi K."/>
            <person name="Jurgens J.A."/>
            <person name="Kallen N."/>
            <person name="Kersten P."/>
            <person name="Kohler A."/>
            <person name="Kuees U."/>
            <person name="Kumar T.K.A."/>
            <person name="Kuo A."/>
            <person name="LaButti K."/>
            <person name="Larrondo L.F."/>
            <person name="Lindquist E."/>
            <person name="Ling A."/>
            <person name="Lombard V."/>
            <person name="Lucas S."/>
            <person name="Lundell T."/>
            <person name="Martin R."/>
            <person name="McLaughlin D.J."/>
            <person name="Morgenstern I."/>
            <person name="Morin E."/>
            <person name="Murat C."/>
            <person name="Nagy L.G."/>
            <person name="Nolan M."/>
            <person name="Ohm R.A."/>
            <person name="Patyshakuliyeva A."/>
            <person name="Rokas A."/>
            <person name="Ruiz-Duenas F.J."/>
            <person name="Sabat G."/>
            <person name="Salamov A."/>
            <person name="Samejima M."/>
            <person name="Schmutz J."/>
            <person name="Slot J.C."/>
            <person name="St John F."/>
            <person name="Stenlid J."/>
            <person name="Sun H."/>
            <person name="Sun S."/>
            <person name="Syed K."/>
            <person name="Tsang A."/>
            <person name="Wiebenga A."/>
            <person name="Young D."/>
            <person name="Pisabarro A."/>
            <person name="Eastwood D.C."/>
            <person name="Martin F."/>
            <person name="Cullen D."/>
            <person name="Grigoriev I.V."/>
            <person name="Hibbett D.S."/>
        </authorList>
    </citation>
    <scope>NUCLEOTIDE SEQUENCE [LARGE SCALE GENOMIC DNA]</scope>
    <source>
        <strain evidence="2">RWD-64-598 SS2</strain>
    </source>
</reference>
<dbReference type="Proteomes" id="UP000053558">
    <property type="component" value="Unassembled WGS sequence"/>
</dbReference>
<evidence type="ECO:0000313" key="2">
    <source>
        <dbReference type="Proteomes" id="UP000053558"/>
    </source>
</evidence>
<keyword evidence="2" id="KW-1185">Reference proteome</keyword>
<dbReference type="RefSeq" id="XP_007762647.1">
    <property type="nucleotide sequence ID" value="XM_007764457.1"/>
</dbReference>
<dbReference type="EMBL" id="JH711573">
    <property type="protein sequence ID" value="EIW86085.1"/>
    <property type="molecule type" value="Genomic_DNA"/>
</dbReference>
<organism evidence="1 2">
    <name type="scientific">Coniophora puteana (strain RWD-64-598)</name>
    <name type="common">Brown rot fungus</name>
    <dbReference type="NCBI Taxonomy" id="741705"/>
    <lineage>
        <taxon>Eukaryota</taxon>
        <taxon>Fungi</taxon>
        <taxon>Dikarya</taxon>
        <taxon>Basidiomycota</taxon>
        <taxon>Agaricomycotina</taxon>
        <taxon>Agaricomycetes</taxon>
        <taxon>Agaricomycetidae</taxon>
        <taxon>Boletales</taxon>
        <taxon>Coniophorineae</taxon>
        <taxon>Coniophoraceae</taxon>
        <taxon>Coniophora</taxon>
    </lineage>
</organism>
<protein>
    <recommendedName>
        <fullName evidence="3">F-box domain-containing protein</fullName>
    </recommendedName>
</protein>
<name>A0A5M3N5F2_CONPW</name>
<gene>
    <name evidence="1" type="ORF">CONPUDRAFT_68695</name>
</gene>
<proteinExistence type="predicted"/>
<dbReference type="AlphaFoldDB" id="A0A5M3N5F2"/>
<dbReference type="KEGG" id="cput:CONPUDRAFT_68695"/>
<sequence>MIDRIPPEITATILAHPGITPEDLLSLACVSRLFNTFALREFFVGRAALYGDVDTPQWMSYPDRAPWVKVNPEGMALVFRALTIALDVTWCEGIEAICSDVREIRMVTKLITRLAIKGIALNVIVISNDVLDKIGALVVAASRYPLRRLSINFPAKEFWGSDLDVISEEELAGVMSRTVTPRLNRFHTQPAYGPSMESNRFKMGYEQGGFFKRLHPLTTLTEATFDSPIMLMPFTARWLIDSLNASSIDTFELGDKIATDASCCWNHVLQYLALPRLKVLMLNLKVDKHGLFYDFISRHPGVVDLSFRDHDLSDLRLSPDAIPRLSILRGSPRALQGFISTHSLTQVTLVEIYVTSESFRECLAQLAAPTFNHGIKLKLSFKTVHQAVSLLPPSKLKPRKHVQIVTALEIIANREVVSPFDIARLPVYATLLPPWLAFFPNAQTLDLDLCSKETAEISLLQHLITGIQHKASQVQALSLYSGGPRRTPLEWMDWYGKRR</sequence>
<dbReference type="GeneID" id="19208677"/>
<comment type="caution">
    <text evidence="1">The sequence shown here is derived from an EMBL/GenBank/DDBJ whole genome shotgun (WGS) entry which is preliminary data.</text>
</comment>
<accession>A0A5M3N5F2</accession>